<evidence type="ECO:0000313" key="2">
    <source>
        <dbReference type="EMBL" id="PGH27759.1"/>
    </source>
</evidence>
<dbReference type="Proteomes" id="UP000224634">
    <property type="component" value="Unassembled WGS sequence"/>
</dbReference>
<reference evidence="2 3" key="1">
    <citation type="submission" date="2017-10" db="EMBL/GenBank/DDBJ databases">
        <title>Comparative genomics in systemic dimorphic fungi from Ajellomycetaceae.</title>
        <authorList>
            <person name="Munoz J.F."/>
            <person name="Mcewen J.G."/>
            <person name="Clay O.K."/>
            <person name="Cuomo C.A."/>
        </authorList>
    </citation>
    <scope>NUCLEOTIDE SEQUENCE [LARGE SCALE GENOMIC DNA]</scope>
    <source>
        <strain evidence="2 3">UAMH7299</strain>
    </source>
</reference>
<protein>
    <submittedName>
        <fullName evidence="2">Uncharacterized protein</fullName>
    </submittedName>
</protein>
<evidence type="ECO:0000313" key="3">
    <source>
        <dbReference type="Proteomes" id="UP000224634"/>
    </source>
</evidence>
<dbReference type="EMBL" id="PDNA01000004">
    <property type="protein sequence ID" value="PGH27759.1"/>
    <property type="molecule type" value="Genomic_DNA"/>
</dbReference>
<proteinExistence type="predicted"/>
<feature type="region of interest" description="Disordered" evidence="1">
    <location>
        <begin position="1"/>
        <end position="20"/>
    </location>
</feature>
<gene>
    <name evidence="2" type="ORF">AJ80_00547</name>
</gene>
<dbReference type="AlphaFoldDB" id="A0A2B7Z3D8"/>
<accession>A0A2B7Z3D8</accession>
<evidence type="ECO:0000256" key="1">
    <source>
        <dbReference type="SAM" id="MobiDB-lite"/>
    </source>
</evidence>
<keyword evidence="3" id="KW-1185">Reference proteome</keyword>
<name>A0A2B7Z3D8_POLH7</name>
<organism evidence="2 3">
    <name type="scientific">Polytolypa hystricis (strain UAMH7299)</name>
    <dbReference type="NCBI Taxonomy" id="1447883"/>
    <lineage>
        <taxon>Eukaryota</taxon>
        <taxon>Fungi</taxon>
        <taxon>Dikarya</taxon>
        <taxon>Ascomycota</taxon>
        <taxon>Pezizomycotina</taxon>
        <taxon>Eurotiomycetes</taxon>
        <taxon>Eurotiomycetidae</taxon>
        <taxon>Onygenales</taxon>
        <taxon>Onygenales incertae sedis</taxon>
        <taxon>Polytolypa</taxon>
    </lineage>
</organism>
<comment type="caution">
    <text evidence="2">The sequence shown here is derived from an EMBL/GenBank/DDBJ whole genome shotgun (WGS) entry which is preliminary data.</text>
</comment>
<sequence>MQRKKGLKVHGGPAHDQGTLSAIPSKAWRILAQTLRELCGTWSLQPGRRVDGEYGTTKHDKRLGHGLWAGGALDKALGVS</sequence>